<dbReference type="Proteomes" id="UP000640299">
    <property type="component" value="Chromosome"/>
</dbReference>
<dbReference type="AlphaFoldDB" id="A0AB37HSG3"/>
<dbReference type="GO" id="GO:0046872">
    <property type="term" value="F:metal ion binding"/>
    <property type="evidence" value="ECO:0007669"/>
    <property type="project" value="UniProtKB-KW"/>
</dbReference>
<dbReference type="SMART" id="SM00849">
    <property type="entry name" value="Lactamase_B"/>
    <property type="match status" value="1"/>
</dbReference>
<keyword evidence="5" id="KW-0862">Zinc</keyword>
<protein>
    <submittedName>
        <fullName evidence="7">N-acyl homoserine lactonase family protein</fullName>
    </submittedName>
</protein>
<name>A0AB37HSG3_MAMSC</name>
<reference evidence="7" key="1">
    <citation type="submission" date="2021-02" db="EMBL/GenBank/DDBJ databases">
        <title>cfr and optrA-positive Staphylococcus spp.</title>
        <authorList>
            <person name="Chen L."/>
        </authorList>
    </citation>
    <scope>NUCLEOTIDE SEQUENCE</scope>
    <source>
        <strain evidence="7">GDQ20D70P</strain>
    </source>
</reference>
<dbReference type="EMBL" id="CP069389">
    <property type="protein sequence ID" value="QRN90644.1"/>
    <property type="molecule type" value="Genomic_DNA"/>
</dbReference>
<dbReference type="GO" id="GO:0016787">
    <property type="term" value="F:hydrolase activity"/>
    <property type="evidence" value="ECO:0007669"/>
    <property type="project" value="UniProtKB-KW"/>
</dbReference>
<feature type="domain" description="Metallo-beta-lactamase" evidence="6">
    <location>
        <begin position="49"/>
        <end position="235"/>
    </location>
</feature>
<dbReference type="SUPFAM" id="SSF56281">
    <property type="entry name" value="Metallo-hydrolase/oxidoreductase"/>
    <property type="match status" value="1"/>
</dbReference>
<evidence type="ECO:0000313" key="8">
    <source>
        <dbReference type="Proteomes" id="UP000640299"/>
    </source>
</evidence>
<dbReference type="PANTHER" id="PTHR42978:SF2">
    <property type="entry name" value="102 KBASES UNSTABLE REGION: FROM 1 TO 119443"/>
    <property type="match status" value="1"/>
</dbReference>
<dbReference type="Pfam" id="PF00753">
    <property type="entry name" value="Lactamase_B"/>
    <property type="match status" value="1"/>
</dbReference>
<organism evidence="7 8">
    <name type="scientific">Mammaliicoccus sciuri</name>
    <name type="common">Staphylococcus sciuri</name>
    <dbReference type="NCBI Taxonomy" id="1296"/>
    <lineage>
        <taxon>Bacteria</taxon>
        <taxon>Bacillati</taxon>
        <taxon>Bacillota</taxon>
        <taxon>Bacilli</taxon>
        <taxon>Bacillales</taxon>
        <taxon>Staphylococcaceae</taxon>
        <taxon>Mammaliicoccus</taxon>
    </lineage>
</organism>
<evidence type="ECO:0000256" key="1">
    <source>
        <dbReference type="ARBA" id="ARBA00001947"/>
    </source>
</evidence>
<evidence type="ECO:0000256" key="4">
    <source>
        <dbReference type="ARBA" id="ARBA00022801"/>
    </source>
</evidence>
<dbReference type="PANTHER" id="PTHR42978">
    <property type="entry name" value="QUORUM-QUENCHING LACTONASE YTNP-RELATED-RELATED"/>
    <property type="match status" value="1"/>
</dbReference>
<keyword evidence="3" id="KW-0479">Metal-binding</keyword>
<dbReference type="Gene3D" id="3.60.15.10">
    <property type="entry name" value="Ribonuclease Z/Hydroxyacylglutathione hydrolase-like"/>
    <property type="match status" value="1"/>
</dbReference>
<proteinExistence type="inferred from homology"/>
<comment type="cofactor">
    <cofactor evidence="1">
        <name>Zn(2+)</name>
        <dbReference type="ChEBI" id="CHEBI:29105"/>
    </cofactor>
</comment>
<dbReference type="InterPro" id="IPR036866">
    <property type="entry name" value="RibonucZ/Hydroxyglut_hydro"/>
</dbReference>
<dbReference type="InterPro" id="IPR001279">
    <property type="entry name" value="Metallo-B-lactamas"/>
</dbReference>
<dbReference type="InterPro" id="IPR051013">
    <property type="entry name" value="MBL_superfamily_lactonases"/>
</dbReference>
<sequence length="276" mass="31517">MKLVNDIKIHVLHTGTVIVDEALPFSTSSRNPIAWTGLFRNKRHQISLPVSVYLIEHPKGLVLIDTGWHTDNRVNQKKNLLFQYPVNKASLPKGQAVHEQLRNLGYEIDDIDYVLMSHMHCDHADGLRHVKNAKKILLSEPEYEAIKSDKMHYLHHEWKDVDLSTFKLSYTNIGPKGYSFDLFGDGTLQMVWCPGHSKGLCATLVKKEGQDKFVLLASDVGYANRSWERNILPGVLVNRKDAQESLNWVKYISEDKNCIKAIANYDDNTEPQTIIL</sequence>
<keyword evidence="4" id="KW-0378">Hydrolase</keyword>
<accession>A0AB37HSG3</accession>
<dbReference type="CDD" id="cd07729">
    <property type="entry name" value="AHL_lactonase_MBL-fold"/>
    <property type="match status" value="1"/>
</dbReference>
<gene>
    <name evidence="7" type="ORF">JRU67_11370</name>
</gene>
<evidence type="ECO:0000256" key="3">
    <source>
        <dbReference type="ARBA" id="ARBA00022723"/>
    </source>
</evidence>
<evidence type="ECO:0000313" key="7">
    <source>
        <dbReference type="EMBL" id="QRN90644.1"/>
    </source>
</evidence>
<evidence type="ECO:0000256" key="2">
    <source>
        <dbReference type="ARBA" id="ARBA00007749"/>
    </source>
</evidence>
<evidence type="ECO:0000259" key="6">
    <source>
        <dbReference type="SMART" id="SM00849"/>
    </source>
</evidence>
<comment type="similarity">
    <text evidence="2">Belongs to the metallo-beta-lactamase superfamily.</text>
</comment>
<evidence type="ECO:0000256" key="5">
    <source>
        <dbReference type="ARBA" id="ARBA00022833"/>
    </source>
</evidence>